<evidence type="ECO:0000313" key="3">
    <source>
        <dbReference type="EMBL" id="KAB5556265.1"/>
    </source>
</evidence>
<dbReference type="Pfam" id="PF25884">
    <property type="entry name" value="At5g19230"/>
    <property type="match status" value="3"/>
</dbReference>
<feature type="domain" description="Uncharacterized GPI-anchored protein At5g19230-like" evidence="2">
    <location>
        <begin position="512"/>
        <end position="634"/>
    </location>
</feature>
<keyword evidence="1" id="KW-1133">Transmembrane helix</keyword>
<accession>A0A5N5MM75</accession>
<evidence type="ECO:0000256" key="1">
    <source>
        <dbReference type="SAM" id="Phobius"/>
    </source>
</evidence>
<dbReference type="Proteomes" id="UP000326939">
    <property type="component" value="Chromosome 5"/>
</dbReference>
<dbReference type="PANTHER" id="PTHR33976:SF2">
    <property type="entry name" value="GLYCOPROTEIN MEMBRANE GPI-ANCHORED"/>
    <property type="match status" value="1"/>
</dbReference>
<feature type="domain" description="Uncharacterized GPI-anchored protein At5g19230-like" evidence="2">
    <location>
        <begin position="275"/>
        <end position="397"/>
    </location>
</feature>
<proteinExistence type="predicted"/>
<dbReference type="InterPro" id="IPR059083">
    <property type="entry name" value="At5g19230_dom"/>
</dbReference>
<dbReference type="EMBL" id="VDCV01000005">
    <property type="protein sequence ID" value="KAB5556265.1"/>
    <property type="molecule type" value="Genomic_DNA"/>
</dbReference>
<dbReference type="InterPro" id="IPR045285">
    <property type="entry name" value="At5g19230-like"/>
</dbReference>
<gene>
    <name evidence="3" type="ORF">DKX38_007174</name>
</gene>
<keyword evidence="1" id="KW-0472">Membrane</keyword>
<evidence type="ECO:0000313" key="4">
    <source>
        <dbReference type="Proteomes" id="UP000326939"/>
    </source>
</evidence>
<protein>
    <recommendedName>
        <fullName evidence="2">Uncharacterized GPI-anchored protein At5g19230-like domain-containing protein</fullName>
    </recommendedName>
</protein>
<comment type="caution">
    <text evidence="3">The sequence shown here is derived from an EMBL/GenBank/DDBJ whole genome shotgun (WGS) entry which is preliminary data.</text>
</comment>
<dbReference type="AlphaFoldDB" id="A0A5N5MM75"/>
<reference evidence="4" key="1">
    <citation type="journal article" date="2019" name="Gigascience">
        <title>De novo genome assembly of the endangered Acer yangbiense, a plant species with extremely small populations endemic to Yunnan Province, China.</title>
        <authorList>
            <person name="Yang J."/>
            <person name="Wariss H.M."/>
            <person name="Tao L."/>
            <person name="Zhang R."/>
            <person name="Yun Q."/>
            <person name="Hollingsworth P."/>
            <person name="Dao Z."/>
            <person name="Luo G."/>
            <person name="Guo H."/>
            <person name="Ma Y."/>
            <person name="Sun W."/>
        </authorList>
    </citation>
    <scope>NUCLEOTIDE SEQUENCE [LARGE SCALE GENOMIC DNA]</scope>
    <source>
        <strain evidence="4">cv. br00</strain>
    </source>
</reference>
<sequence length="669" mass="74181">MVSHKVSLFVFVLLQAIILLSTPVHCGTVISYLFLLMAFLCSFFYEEEDLLQGLNSYRHSLNLPALVKHTNAGCLADKIAGKLEDEPCTLARAASPVQIDNYPDLLSKCGIDVNHTNEGVALPVCVPHLVPTLLLTNYTRTPYARFINASRFSGAGLGHEDDWMVVVLTTSTPRGDFAGATSLVSRVGLGHCLVTLFLGALVYLLTLEEHPELQFFAQVSGPEIVHQIIPSFYVFSTTKGHKQQHRMSLACSRSVRHLENRNFFLDGGQVWIGEEHKLLNNINSYRTLYWDKPLLTKNKKARCVAKNIAAKLEQPCHENSLVYKVKLDMYPDELAYCIGDKHTTDGVVLPVCAPKDDLAEVPLLHNYTRTRYAKYINDSTFTWIGIGSNDYWMVVVLSKNTSTWSSSASANGLVSKLGFGHGVVSLFLGMLFYLPLRFCASPSYFYAFFASLLWYPQSRDTSSSAKMHVKSSEGKLNLLAMASLKFDIYLYVLLHAIFLLFSAGLSCGDEKQDLLKNINAYRTLFLDLPAFTKNKKANCLANEIADKLDQSCNETTPVDQVKLDSYPDQLMDCLGTDHVTDAVVMPVCAPADKLDEVALLHNYTRRNQYKKSIKDSSYTGAGVGSNDYWMVVVLNKNTSTWSSSAGTDGLVSGGGAVSLFLGILFYLVL</sequence>
<keyword evidence="4" id="KW-1185">Reference proteome</keyword>
<organism evidence="3 4">
    <name type="scientific">Salix brachista</name>
    <dbReference type="NCBI Taxonomy" id="2182728"/>
    <lineage>
        <taxon>Eukaryota</taxon>
        <taxon>Viridiplantae</taxon>
        <taxon>Streptophyta</taxon>
        <taxon>Embryophyta</taxon>
        <taxon>Tracheophyta</taxon>
        <taxon>Spermatophyta</taxon>
        <taxon>Magnoliopsida</taxon>
        <taxon>eudicotyledons</taxon>
        <taxon>Gunneridae</taxon>
        <taxon>Pentapetalae</taxon>
        <taxon>rosids</taxon>
        <taxon>fabids</taxon>
        <taxon>Malpighiales</taxon>
        <taxon>Salicaceae</taxon>
        <taxon>Saliceae</taxon>
        <taxon>Salix</taxon>
    </lineage>
</organism>
<name>A0A5N5MM75_9ROSI</name>
<feature type="transmembrane region" description="Helical" evidence="1">
    <location>
        <begin position="649"/>
        <end position="668"/>
    </location>
</feature>
<feature type="domain" description="Uncharacterized GPI-anchored protein At5g19230-like" evidence="2">
    <location>
        <begin position="47"/>
        <end position="168"/>
    </location>
</feature>
<evidence type="ECO:0000259" key="2">
    <source>
        <dbReference type="Pfam" id="PF25884"/>
    </source>
</evidence>
<dbReference type="PANTHER" id="PTHR33976">
    <property type="entry name" value="OS07G0645000 PROTEIN"/>
    <property type="match status" value="1"/>
</dbReference>
<keyword evidence="1" id="KW-0812">Transmembrane</keyword>
<feature type="transmembrane region" description="Helical" evidence="1">
    <location>
        <begin position="443"/>
        <end position="458"/>
    </location>
</feature>